<organism evidence="13 15">
    <name type="scientific">Frischella perrara</name>
    <dbReference type="NCBI Taxonomy" id="1267021"/>
    <lineage>
        <taxon>Bacteria</taxon>
        <taxon>Pseudomonadati</taxon>
        <taxon>Pseudomonadota</taxon>
        <taxon>Gammaproteobacteria</taxon>
        <taxon>Orbales</taxon>
        <taxon>Orbaceae</taxon>
        <taxon>Frischella</taxon>
    </lineage>
</organism>
<evidence type="ECO:0000256" key="3">
    <source>
        <dbReference type="ARBA" id="ARBA00023002"/>
    </source>
</evidence>
<dbReference type="Pfam" id="PF00465">
    <property type="entry name" value="Fe-ADH"/>
    <property type="match status" value="1"/>
</dbReference>
<dbReference type="PIRSF" id="PIRSF000112">
    <property type="entry name" value="Glycerol_dehydrogenase"/>
    <property type="match status" value="1"/>
</dbReference>
<dbReference type="EMBL" id="QGLM01000017">
    <property type="protein sequence ID" value="PXY94750.1"/>
    <property type="molecule type" value="Genomic_DNA"/>
</dbReference>
<feature type="binding site" evidence="10">
    <location>
        <position position="122"/>
    </location>
    <ligand>
        <name>glycerol</name>
        <dbReference type="ChEBI" id="CHEBI:17754"/>
    </ligand>
</feature>
<evidence type="ECO:0000256" key="6">
    <source>
        <dbReference type="ARBA" id="ARBA00039147"/>
    </source>
</evidence>
<comment type="cofactor">
    <cofactor evidence="9">
        <name>Zn(2+)</name>
        <dbReference type="ChEBI" id="CHEBI:29105"/>
    </cofactor>
    <text evidence="9">Binds 1 zinc ion per subunit.</text>
</comment>
<keyword evidence="2 9" id="KW-0479">Metal-binding</keyword>
<dbReference type="CDD" id="cd08170">
    <property type="entry name" value="GlyDH"/>
    <property type="match status" value="1"/>
</dbReference>
<evidence type="ECO:0000256" key="9">
    <source>
        <dbReference type="PIRSR" id="PIRSR000112-1"/>
    </source>
</evidence>
<dbReference type="PROSITE" id="PS00913">
    <property type="entry name" value="ADH_IRON_1"/>
    <property type="match status" value="1"/>
</dbReference>
<proteinExistence type="inferred from homology"/>
<dbReference type="PANTHER" id="PTHR43616:SF5">
    <property type="entry name" value="GLYCEROL DEHYDROGENASE 1"/>
    <property type="match status" value="1"/>
</dbReference>
<evidence type="ECO:0000313" key="13">
    <source>
        <dbReference type="EMBL" id="AJA45262.1"/>
    </source>
</evidence>
<dbReference type="GO" id="GO:0005829">
    <property type="term" value="C:cytosol"/>
    <property type="evidence" value="ECO:0007669"/>
    <property type="project" value="TreeGrafter"/>
</dbReference>
<feature type="binding site" evidence="11">
    <location>
        <begin position="95"/>
        <end position="99"/>
    </location>
    <ligand>
        <name>NAD(+)</name>
        <dbReference type="ChEBI" id="CHEBI:57540"/>
    </ligand>
</feature>
<evidence type="ECO:0000256" key="11">
    <source>
        <dbReference type="PIRSR" id="PIRSR000112-3"/>
    </source>
</evidence>
<dbReference type="Gene3D" id="3.40.50.1970">
    <property type="match status" value="1"/>
</dbReference>
<protein>
    <recommendedName>
        <fullName evidence="7">Glycerol dehydrogenase</fullName>
        <ecNumber evidence="6">1.1.1.6</ecNumber>
    </recommendedName>
</protein>
<evidence type="ECO:0000259" key="12">
    <source>
        <dbReference type="Pfam" id="PF00465"/>
    </source>
</evidence>
<keyword evidence="15" id="KW-1185">Reference proteome</keyword>
<dbReference type="OrthoDB" id="5198708at2"/>
<dbReference type="Proteomes" id="UP000030901">
    <property type="component" value="Chromosome"/>
</dbReference>
<evidence type="ECO:0000256" key="8">
    <source>
        <dbReference type="ARBA" id="ARBA00049006"/>
    </source>
</evidence>
<evidence type="ECO:0000256" key="5">
    <source>
        <dbReference type="ARBA" id="ARBA00037918"/>
    </source>
</evidence>
<dbReference type="GO" id="GO:0046872">
    <property type="term" value="F:metal ion binding"/>
    <property type="evidence" value="ECO:0007669"/>
    <property type="project" value="UniProtKB-KW"/>
</dbReference>
<dbReference type="InterPro" id="IPR016205">
    <property type="entry name" value="Glycerol_DH"/>
</dbReference>
<feature type="binding site" evidence="11">
    <location>
        <begin position="117"/>
        <end position="120"/>
    </location>
    <ligand>
        <name>NAD(+)</name>
        <dbReference type="ChEBI" id="CHEBI:57540"/>
    </ligand>
</feature>
<dbReference type="InterPro" id="IPR018211">
    <property type="entry name" value="ADH_Fe_CS"/>
</dbReference>
<dbReference type="KEGG" id="fpp:FPB0191_01443"/>
<reference evidence="13 15" key="1">
    <citation type="journal article" date="2014" name="Appl. Environ. Microbiol.">
        <title>Gut symbionts from distinct hosts exhibit genotoxic activity via divergent colibactin biosynthetic pathways.</title>
        <authorList>
            <person name="Engel P."/>
            <person name="Vizcaino M.I."/>
            <person name="Crawford J.M."/>
        </authorList>
    </citation>
    <scope>NUCLEOTIDE SEQUENCE [LARGE SCALE GENOMIC DNA]</scope>
    <source>
        <strain evidence="13 15">PEB0191</strain>
    </source>
</reference>
<feature type="binding site" evidence="9">
    <location>
        <position position="272"/>
    </location>
    <ligand>
        <name>glycerol</name>
        <dbReference type="ChEBI" id="CHEBI:17754"/>
    </ligand>
</feature>
<dbReference type="PROSITE" id="PS00060">
    <property type="entry name" value="ADH_IRON_2"/>
    <property type="match status" value="1"/>
</dbReference>
<comment type="catalytic activity">
    <reaction evidence="8">
        <text>glycerol + NAD(+) = dihydroxyacetone + NADH + H(+)</text>
        <dbReference type="Rhea" id="RHEA:13769"/>
        <dbReference type="ChEBI" id="CHEBI:15378"/>
        <dbReference type="ChEBI" id="CHEBI:16016"/>
        <dbReference type="ChEBI" id="CHEBI:17754"/>
        <dbReference type="ChEBI" id="CHEBI:57540"/>
        <dbReference type="ChEBI" id="CHEBI:57945"/>
        <dbReference type="EC" id="1.1.1.6"/>
    </reaction>
</comment>
<dbReference type="SUPFAM" id="SSF56796">
    <property type="entry name" value="Dehydroquinate synthase-like"/>
    <property type="match status" value="1"/>
</dbReference>
<evidence type="ECO:0000256" key="1">
    <source>
        <dbReference type="ARBA" id="ARBA00007358"/>
    </source>
</evidence>
<dbReference type="EC" id="1.1.1.6" evidence="6"/>
<keyword evidence="9" id="KW-0862">Zinc</keyword>
<accession>A0A0A7S335</accession>
<keyword evidence="3 13" id="KW-0560">Oxidoreductase</keyword>
<dbReference type="GO" id="GO:0008888">
    <property type="term" value="F:glycerol dehydrogenase (NAD+) activity"/>
    <property type="evidence" value="ECO:0007669"/>
    <property type="project" value="UniProtKB-EC"/>
</dbReference>
<evidence type="ECO:0000256" key="4">
    <source>
        <dbReference type="ARBA" id="ARBA00023027"/>
    </source>
</evidence>
<dbReference type="EMBL" id="CP009056">
    <property type="protein sequence ID" value="AJA45262.1"/>
    <property type="molecule type" value="Genomic_DNA"/>
</dbReference>
<keyword evidence="4 11" id="KW-0520">NAD</keyword>
<reference evidence="14 16" key="2">
    <citation type="submission" date="2018-05" db="EMBL/GenBank/DDBJ databases">
        <title>Reference genomes for bee gut microbiota database.</title>
        <authorList>
            <person name="Ellegaard K.M."/>
        </authorList>
    </citation>
    <scope>NUCLEOTIDE SEQUENCE [LARGE SCALE GENOMIC DNA]</scope>
    <source>
        <strain evidence="14 16">ESL0167</strain>
    </source>
</reference>
<feature type="binding site" evidence="9">
    <location>
        <position position="172"/>
    </location>
    <ligand>
        <name>glycerol</name>
        <dbReference type="ChEBI" id="CHEBI:17754"/>
    </ligand>
</feature>
<dbReference type="NCBIfam" id="NF006941">
    <property type="entry name" value="PRK09423.1"/>
    <property type="match status" value="1"/>
</dbReference>
<dbReference type="STRING" id="1267021.FPB0191_01443"/>
<dbReference type="Proteomes" id="UP000247838">
    <property type="component" value="Unassembled WGS sequence"/>
</dbReference>
<evidence type="ECO:0000313" key="14">
    <source>
        <dbReference type="EMBL" id="PXY94750.1"/>
    </source>
</evidence>
<evidence type="ECO:0000256" key="10">
    <source>
        <dbReference type="PIRSR" id="PIRSR000112-2"/>
    </source>
</evidence>
<comment type="similarity">
    <text evidence="1">Belongs to the iron-containing alcohol dehydrogenase family.</text>
</comment>
<gene>
    <name evidence="14" type="primary">gldA</name>
    <name evidence="14" type="ORF">DKK76_07060</name>
    <name evidence="13" type="ORF">FPB0191_01443</name>
</gene>
<dbReference type="RefSeq" id="WP_039104970.1">
    <property type="nucleotide sequence ID" value="NZ_CP009056.1"/>
</dbReference>
<evidence type="ECO:0000313" key="15">
    <source>
        <dbReference type="Proteomes" id="UP000030901"/>
    </source>
</evidence>
<dbReference type="AlphaFoldDB" id="A0A0A7S335"/>
<dbReference type="PANTHER" id="PTHR43616">
    <property type="entry name" value="GLYCEROL DEHYDROGENASE"/>
    <property type="match status" value="1"/>
</dbReference>
<feature type="domain" description="Alcohol dehydrogenase iron-type/glycerol dehydrogenase GldA" evidence="12">
    <location>
        <begin position="9"/>
        <end position="155"/>
    </location>
</feature>
<sequence>MSVVAIQSPSKYIQGAGVYDDIAKYLSPVANKFVILVDPFVLPLIKDRLEHNLSSHNISYIIVEFGGECCQTEVKRVMQLAIENHCLAILGIGGGKTLDTAKAVGFYAKYPIVLSPTVASTDAPCAALSVLYTDDGIFDSYLFLPNNADIVLIDTQIVANAPSRLLAAGMGDALATWFEARACHRSGAKTMAGELASATALSLAKFCFDTLMAEGRKAMIAVQNKVVTPAVERIVEANTYLSGVGFESGGLAAAHAVHNGLTTLDETHKYLHGEKVAFGVLTQLILENASDEELEQIVSFCYDLGLPISLSQIGVTTDIEKKMQKVANESCSDNDTMKNMPGNIQPKDVYAALIAANQYGENYLSRKNK</sequence>
<dbReference type="Gene3D" id="1.20.1090.10">
    <property type="entry name" value="Dehydroquinate synthase-like - alpha domain"/>
    <property type="match status" value="1"/>
</dbReference>
<evidence type="ECO:0000256" key="2">
    <source>
        <dbReference type="ARBA" id="ARBA00022723"/>
    </source>
</evidence>
<name>A0A0A7S335_FRIPE</name>
<evidence type="ECO:0000256" key="7">
    <source>
        <dbReference type="ARBA" id="ARBA00040132"/>
    </source>
</evidence>
<comment type="pathway">
    <text evidence="5">Polyol metabolism; glycerol fermentation; glycerone phosphate from glycerol (oxidative route): step 1/2.</text>
</comment>
<feature type="binding site" evidence="11">
    <location>
        <position position="128"/>
    </location>
    <ligand>
        <name>NAD(+)</name>
        <dbReference type="ChEBI" id="CHEBI:57540"/>
    </ligand>
</feature>
<feature type="binding site" evidence="11">
    <location>
        <position position="132"/>
    </location>
    <ligand>
        <name>NAD(+)</name>
        <dbReference type="ChEBI" id="CHEBI:57540"/>
    </ligand>
</feature>
<dbReference type="HOGENOM" id="CLU_044754_1_0_6"/>
<feature type="binding site" evidence="9">
    <location>
        <position position="255"/>
    </location>
    <ligand>
        <name>glycerol</name>
        <dbReference type="ChEBI" id="CHEBI:17754"/>
    </ligand>
</feature>
<feature type="binding site" evidence="11">
    <location>
        <position position="38"/>
    </location>
    <ligand>
        <name>NAD(+)</name>
        <dbReference type="ChEBI" id="CHEBI:57540"/>
    </ligand>
</feature>
<evidence type="ECO:0000313" key="16">
    <source>
        <dbReference type="Proteomes" id="UP000247838"/>
    </source>
</evidence>
<dbReference type="InterPro" id="IPR001670">
    <property type="entry name" value="ADH_Fe/GldA"/>
</dbReference>